<dbReference type="GO" id="GO:0005680">
    <property type="term" value="C:anaphase-promoting complex"/>
    <property type="evidence" value="ECO:0007669"/>
    <property type="project" value="TreeGrafter"/>
</dbReference>
<dbReference type="GO" id="GO:1905786">
    <property type="term" value="P:positive regulation of anaphase-promoting complex-dependent catabolic process"/>
    <property type="evidence" value="ECO:0007669"/>
    <property type="project" value="TreeGrafter"/>
</dbReference>
<comment type="similarity">
    <text evidence="1">Belongs to the WD repeat CDC20/Fizzy family.</text>
</comment>
<evidence type="ECO:0000256" key="2">
    <source>
        <dbReference type="ARBA" id="ARBA00022574"/>
    </source>
</evidence>
<dbReference type="PANTHER" id="PTHR19918:SF5">
    <property type="entry name" value="MEIOSIS-SPECIFIC APC_C ACTIVATOR PROTEIN AMA1"/>
    <property type="match status" value="1"/>
</dbReference>
<name>A0A9P8IBV0_9PEZI</name>
<proteinExistence type="inferred from homology"/>
<feature type="domain" description="CDC20/Fizzy WD40" evidence="6">
    <location>
        <begin position="347"/>
        <end position="703"/>
    </location>
</feature>
<dbReference type="PANTHER" id="PTHR19918">
    <property type="entry name" value="CELL DIVISION CYCLE 20 CDC20 FIZZY -RELATED"/>
    <property type="match status" value="1"/>
</dbReference>
<dbReference type="EMBL" id="JAGHQL010000013">
    <property type="protein sequence ID" value="KAH0544855.1"/>
    <property type="molecule type" value="Genomic_DNA"/>
</dbReference>
<dbReference type="Gene3D" id="2.130.10.10">
    <property type="entry name" value="YVTN repeat-like/Quinoprotein amine dehydrogenase"/>
    <property type="match status" value="2"/>
</dbReference>
<dbReference type="SMART" id="SM00320">
    <property type="entry name" value="WD40"/>
    <property type="match status" value="3"/>
</dbReference>
<accession>A0A9P8IBV0</accession>
<dbReference type="GO" id="GO:0031145">
    <property type="term" value="P:anaphase-promoting complex-dependent catabolic process"/>
    <property type="evidence" value="ECO:0007669"/>
    <property type="project" value="TreeGrafter"/>
</dbReference>
<evidence type="ECO:0000313" key="7">
    <source>
        <dbReference type="EMBL" id="KAH0544855.1"/>
    </source>
</evidence>
<dbReference type="SUPFAM" id="SSF50978">
    <property type="entry name" value="WD40 repeat-like"/>
    <property type="match status" value="1"/>
</dbReference>
<dbReference type="OrthoDB" id="10263272at2759"/>
<dbReference type="Proteomes" id="UP000698800">
    <property type="component" value="Unassembled WGS sequence"/>
</dbReference>
<feature type="region of interest" description="Disordered" evidence="5">
    <location>
        <begin position="58"/>
        <end position="200"/>
    </location>
</feature>
<dbReference type="GO" id="GO:0010997">
    <property type="term" value="F:anaphase-promoting complex binding"/>
    <property type="evidence" value="ECO:0007669"/>
    <property type="project" value="InterPro"/>
</dbReference>
<dbReference type="InterPro" id="IPR036322">
    <property type="entry name" value="WD40_repeat_dom_sf"/>
</dbReference>
<reference evidence="7" key="1">
    <citation type="submission" date="2021-03" db="EMBL/GenBank/DDBJ databases">
        <title>Comparative genomics and phylogenomic investigation of the class Geoglossomycetes provide insights into ecological specialization and systematics.</title>
        <authorList>
            <person name="Melie T."/>
            <person name="Pirro S."/>
            <person name="Miller A.N."/>
            <person name="Quandt A."/>
        </authorList>
    </citation>
    <scope>NUCLEOTIDE SEQUENCE</scope>
    <source>
        <strain evidence="7">GBOQ0MN5Z8</strain>
    </source>
</reference>
<organism evidence="7 8">
    <name type="scientific">Glutinoglossum americanum</name>
    <dbReference type="NCBI Taxonomy" id="1670608"/>
    <lineage>
        <taxon>Eukaryota</taxon>
        <taxon>Fungi</taxon>
        <taxon>Dikarya</taxon>
        <taxon>Ascomycota</taxon>
        <taxon>Pezizomycotina</taxon>
        <taxon>Geoglossomycetes</taxon>
        <taxon>Geoglossales</taxon>
        <taxon>Geoglossaceae</taxon>
        <taxon>Glutinoglossum</taxon>
    </lineage>
</organism>
<dbReference type="AlphaFoldDB" id="A0A9P8IBV0"/>
<protein>
    <recommendedName>
        <fullName evidence="6">CDC20/Fizzy WD40 domain-containing protein</fullName>
    </recommendedName>
</protein>
<evidence type="ECO:0000256" key="5">
    <source>
        <dbReference type="SAM" id="MobiDB-lite"/>
    </source>
</evidence>
<evidence type="ECO:0000256" key="3">
    <source>
        <dbReference type="ARBA" id="ARBA00022737"/>
    </source>
</evidence>
<dbReference type="Pfam" id="PF24807">
    <property type="entry name" value="WD40_CDC20-Fz"/>
    <property type="match status" value="1"/>
</dbReference>
<feature type="repeat" description="WD" evidence="4">
    <location>
        <begin position="510"/>
        <end position="545"/>
    </location>
</feature>
<dbReference type="InterPro" id="IPR001680">
    <property type="entry name" value="WD40_rpt"/>
</dbReference>
<evidence type="ECO:0000313" key="8">
    <source>
        <dbReference type="Proteomes" id="UP000698800"/>
    </source>
</evidence>
<dbReference type="GO" id="GO:1990757">
    <property type="term" value="F:ubiquitin ligase activator activity"/>
    <property type="evidence" value="ECO:0007669"/>
    <property type="project" value="TreeGrafter"/>
</dbReference>
<comment type="caution">
    <text evidence="7">The sequence shown here is derived from an EMBL/GenBank/DDBJ whole genome shotgun (WGS) entry which is preliminary data.</text>
</comment>
<evidence type="ECO:0000256" key="1">
    <source>
        <dbReference type="ARBA" id="ARBA00006445"/>
    </source>
</evidence>
<dbReference type="PROSITE" id="PS50082">
    <property type="entry name" value="WD_REPEATS_2"/>
    <property type="match status" value="1"/>
</dbReference>
<keyword evidence="3" id="KW-0677">Repeat</keyword>
<gene>
    <name evidence="7" type="ORF">FGG08_001084</name>
</gene>
<evidence type="ECO:0000256" key="4">
    <source>
        <dbReference type="PROSITE-ProRule" id="PRU00221"/>
    </source>
</evidence>
<dbReference type="InterPro" id="IPR033010">
    <property type="entry name" value="Cdc20/Fizzy"/>
</dbReference>
<keyword evidence="8" id="KW-1185">Reference proteome</keyword>
<evidence type="ECO:0000259" key="6">
    <source>
        <dbReference type="Pfam" id="PF24807"/>
    </source>
</evidence>
<sequence>MSSFASDMVEADASTDSFVPNITLPDPFTDSNLPAHEGGPSEVAFRRVTLMHPWSNLPSPPYSISSLDGDTSPPPTASDNGVFTFPPTSEGRTRRSTSNHGIGAPGRNPIKSFSTLSRPKPRTPGPSPDRFIPIRRSPTSSTKSFHMNKPVNRLSSSEKLLRRRSASPDPFSPTPHSRSGIGGVSFNSNRGRPRTRVGVTGSTGVLGLRREAGNAARRQASVGAIWNVGGTTAATIGPIAGIQDGRGRLIGSGTNAPMYNSRFLEGDTPDQDLEKHEGRLALAFDFDQAEKVLGFVSPSDEICGNGSWLGKRARSGSVTTRRIGGSYDARTIWKDNKWMKEGATTFLDAPELRDDYYCNLLAYSYTTHSLAVGLDKRVYIWSELHGVQPMGQWTNSMAYLTSLSFSSAEGGQGILAIGRIDGQITLWSLFDIQPRFEAQQPAPIACLAWKPRTTPRETQHSAEGIVNVATEELLVGDEVGCVYYYSVEWPSAYRAGLDIWPGSMILLARIAVHTQQICGLAWSPDGDFFATGGNDNACCLFEAKSLLKKPSVEGEPDDTVIEEPVIGINGVRSGFMVQPGGGTTCFIGAGREKHKWTHGAAVKAIAFCPWQRGLIATGGGSNDRCIHFYHTFSGACLATINVAAQVTSLIWSTTRREIAATFGYASPDHPYRIAVFSWPDCRQVVSIPWASEMRALYAIAYPGGPNETNTRKTGASSRTAEEGCIVIASSDESVKFHEVWTEAKGAVGGNKGMLGGSDILESLEGIDKEGNETIR</sequence>
<dbReference type="InterPro" id="IPR056150">
    <property type="entry name" value="WD40_CDC20-Fz"/>
</dbReference>
<dbReference type="InterPro" id="IPR015943">
    <property type="entry name" value="WD40/YVTN_repeat-like_dom_sf"/>
</dbReference>
<keyword evidence="2 4" id="KW-0853">WD repeat</keyword>